<evidence type="ECO:0000256" key="5">
    <source>
        <dbReference type="ARBA" id="ARBA00022747"/>
    </source>
</evidence>
<comment type="caution">
    <text evidence="9">The sequence shown here is derived from an EMBL/GenBank/DDBJ whole genome shotgun (WGS) entry which is preliminary data.</text>
</comment>
<dbReference type="InterPro" id="IPR002052">
    <property type="entry name" value="DNA_methylase_N6_adenine_CS"/>
</dbReference>
<dbReference type="PRINTS" id="PR00507">
    <property type="entry name" value="N12N6MTFRASE"/>
</dbReference>
<dbReference type="GO" id="GO:0032259">
    <property type="term" value="P:methylation"/>
    <property type="evidence" value="ECO:0007669"/>
    <property type="project" value="UniProtKB-KW"/>
</dbReference>
<dbReference type="Pfam" id="PF07669">
    <property type="entry name" value="Eco57I"/>
    <property type="match status" value="1"/>
</dbReference>
<keyword evidence="3" id="KW-0808">Transferase</keyword>
<dbReference type="PANTHER" id="PTHR33841:SF6">
    <property type="entry name" value="TYPE II METHYLTRANSFERASE M.HINDII"/>
    <property type="match status" value="1"/>
</dbReference>
<evidence type="ECO:0000256" key="2">
    <source>
        <dbReference type="ARBA" id="ARBA00022603"/>
    </source>
</evidence>
<keyword evidence="6" id="KW-0238">DNA-binding</keyword>
<dbReference type="GO" id="GO:0009007">
    <property type="term" value="F:site-specific DNA-methyltransferase (adenine-specific) activity"/>
    <property type="evidence" value="ECO:0007669"/>
    <property type="project" value="UniProtKB-EC"/>
</dbReference>
<comment type="catalytic activity">
    <reaction evidence="7">
        <text>a 2'-deoxyadenosine in DNA + S-adenosyl-L-methionine = an N(6)-methyl-2'-deoxyadenosine in DNA + S-adenosyl-L-homocysteine + H(+)</text>
        <dbReference type="Rhea" id="RHEA:15197"/>
        <dbReference type="Rhea" id="RHEA-COMP:12418"/>
        <dbReference type="Rhea" id="RHEA-COMP:12419"/>
        <dbReference type="ChEBI" id="CHEBI:15378"/>
        <dbReference type="ChEBI" id="CHEBI:57856"/>
        <dbReference type="ChEBI" id="CHEBI:59789"/>
        <dbReference type="ChEBI" id="CHEBI:90615"/>
        <dbReference type="ChEBI" id="CHEBI:90616"/>
        <dbReference type="EC" id="2.1.1.72"/>
    </reaction>
</comment>
<evidence type="ECO:0000256" key="1">
    <source>
        <dbReference type="ARBA" id="ARBA00011900"/>
    </source>
</evidence>
<dbReference type="AlphaFoldDB" id="A0A7J4ZRF3"/>
<dbReference type="Gene3D" id="3.40.50.150">
    <property type="entry name" value="Vaccinia Virus protein VP39"/>
    <property type="match status" value="1"/>
</dbReference>
<evidence type="ECO:0000259" key="8">
    <source>
        <dbReference type="Pfam" id="PF07669"/>
    </source>
</evidence>
<dbReference type="PROSITE" id="PS00092">
    <property type="entry name" value="N6_MTASE"/>
    <property type="match status" value="1"/>
</dbReference>
<feature type="domain" description="Type II methyltransferase M.TaqI-like" evidence="8">
    <location>
        <begin position="184"/>
        <end position="288"/>
    </location>
</feature>
<dbReference type="Proteomes" id="UP000420562">
    <property type="component" value="Unassembled WGS sequence"/>
</dbReference>
<dbReference type="EMBL" id="VZQZ01000004">
    <property type="protein sequence ID" value="KAB0665693.1"/>
    <property type="molecule type" value="Genomic_DNA"/>
</dbReference>
<sequence length="601" mass="67991">MKMTHAIDIISKLSVSKDLEPSIIKIGDLSKSVDITDISQYDLSHTYFDQALIDNSKYDDGVVETPGYVAEFMVKLATEEYFKSKFEEIDKQSLLLLKWFDPCVGAGSFPVAIIDVYSGAFGKLSSVNELPWISITDTSPAGVFLSLCAIKIALSEKELSLSEYLDSGRLIYSIGDTLEIHSENYGFNSDTKQYDIVIGNPPYVRATRILNSYRNFIKGQFPSCYYGSADLYMYFIASGVQSLVEKGVLSFISPIGFTKTKSGSRLRTFLKKTSAITALIDLDEIEVFENVSIHSAIYTLRKKTEQPHLIRYSHVNDLDTLKLLSSGKLQIGTAIADIPDSYGWSIHESSEVLSEYNETYRNCKPLSDFGLNVYSGIRPGCIKAFILTSDELNNFSEDIQEKWLKPIVLPADINRWCGSKKMSYLIFTPQKTDAPPDEIINYLVGFKNKLLQRPEVKNADDWYKLRTCAYYEKMFHNKIIFPDLSSQQRFSICSSNVLVIDGSYFIDSDDLVLLAILNSSIAKKYFVNICSSVGNLSSGGRFRFKKNFVKDFPLPSDLFERIDLRKRIIDQVNNILNSGETLDDTYKLDKLVEEFYMDGNQ</sequence>
<dbReference type="GO" id="GO:0009307">
    <property type="term" value="P:DNA restriction-modification system"/>
    <property type="evidence" value="ECO:0007669"/>
    <property type="project" value="UniProtKB-KW"/>
</dbReference>
<dbReference type="RefSeq" id="WP_151128133.1">
    <property type="nucleotide sequence ID" value="NZ_VZQZ01000004.1"/>
</dbReference>
<evidence type="ECO:0000256" key="3">
    <source>
        <dbReference type="ARBA" id="ARBA00022679"/>
    </source>
</evidence>
<accession>A0A7J4ZRF3</accession>
<evidence type="ECO:0000256" key="7">
    <source>
        <dbReference type="ARBA" id="ARBA00047942"/>
    </source>
</evidence>
<gene>
    <name evidence="9" type="ORF">F6V25_08210</name>
</gene>
<evidence type="ECO:0000313" key="9">
    <source>
        <dbReference type="EMBL" id="KAB0665693.1"/>
    </source>
</evidence>
<proteinExistence type="predicted"/>
<evidence type="ECO:0000256" key="6">
    <source>
        <dbReference type="ARBA" id="ARBA00023125"/>
    </source>
</evidence>
<keyword evidence="2 9" id="KW-0489">Methyltransferase</keyword>
<dbReference type="SUPFAM" id="SSF53335">
    <property type="entry name" value="S-adenosyl-L-methionine-dependent methyltransferases"/>
    <property type="match status" value="1"/>
</dbReference>
<evidence type="ECO:0000256" key="4">
    <source>
        <dbReference type="ARBA" id="ARBA00022691"/>
    </source>
</evidence>
<protein>
    <recommendedName>
        <fullName evidence="1">site-specific DNA-methyltransferase (adenine-specific)</fullName>
        <ecNumber evidence="1">2.1.1.72</ecNumber>
    </recommendedName>
</protein>
<dbReference type="PANTHER" id="PTHR33841">
    <property type="entry name" value="DNA METHYLTRANSFERASE YEEA-RELATED"/>
    <property type="match status" value="1"/>
</dbReference>
<name>A0A7J4ZRF3_9BACT</name>
<keyword evidence="4" id="KW-0949">S-adenosyl-L-methionine</keyword>
<dbReference type="InterPro" id="IPR050953">
    <property type="entry name" value="N4_N6_ade-DNA_methylase"/>
</dbReference>
<organism evidence="9 10">
    <name type="scientific">Oryzomonas japonica</name>
    <dbReference type="NCBI Taxonomy" id="2603858"/>
    <lineage>
        <taxon>Bacteria</taxon>
        <taxon>Pseudomonadati</taxon>
        <taxon>Thermodesulfobacteriota</taxon>
        <taxon>Desulfuromonadia</taxon>
        <taxon>Geobacterales</taxon>
        <taxon>Geobacteraceae</taxon>
        <taxon>Oryzomonas</taxon>
    </lineage>
</organism>
<dbReference type="GO" id="GO:0003677">
    <property type="term" value="F:DNA binding"/>
    <property type="evidence" value="ECO:0007669"/>
    <property type="project" value="UniProtKB-KW"/>
</dbReference>
<reference evidence="9 10" key="1">
    <citation type="submission" date="2019-09" db="EMBL/GenBank/DDBJ databases">
        <title>Geobacter sp. Red96, a novel strain isolated from paddy soil.</title>
        <authorList>
            <person name="Xu Z."/>
            <person name="Masuda Y."/>
            <person name="Itoh H."/>
            <person name="Senoo K."/>
        </authorList>
    </citation>
    <scope>NUCLEOTIDE SEQUENCE [LARGE SCALE GENOMIC DNA]</scope>
    <source>
        <strain evidence="9 10">Red96</strain>
    </source>
</reference>
<keyword evidence="10" id="KW-1185">Reference proteome</keyword>
<dbReference type="InterPro" id="IPR011639">
    <property type="entry name" value="MethylTrfase_TaqI-like_dom"/>
</dbReference>
<dbReference type="EC" id="2.1.1.72" evidence="1"/>
<dbReference type="InterPro" id="IPR029063">
    <property type="entry name" value="SAM-dependent_MTases_sf"/>
</dbReference>
<keyword evidence="5" id="KW-0680">Restriction system</keyword>
<evidence type="ECO:0000313" key="10">
    <source>
        <dbReference type="Proteomes" id="UP000420562"/>
    </source>
</evidence>